<dbReference type="AlphaFoldDB" id="A0A2Z6P1V8"/>
<accession>A0A2Z6P1V8</accession>
<evidence type="ECO:0000313" key="4">
    <source>
        <dbReference type="EMBL" id="GAU50394.1"/>
    </source>
</evidence>
<protein>
    <recommendedName>
        <fullName evidence="3">Retrotransposon gag domain-containing protein</fullName>
    </recommendedName>
</protein>
<feature type="compositionally biased region" description="Low complexity" evidence="2">
    <location>
        <begin position="370"/>
        <end position="382"/>
    </location>
</feature>
<feature type="compositionally biased region" description="Low complexity" evidence="2">
    <location>
        <begin position="38"/>
        <end position="49"/>
    </location>
</feature>
<dbReference type="Gene3D" id="2.40.70.10">
    <property type="entry name" value="Acid Proteases"/>
    <property type="match status" value="1"/>
</dbReference>
<reference evidence="5" key="1">
    <citation type="journal article" date="2017" name="Front. Plant Sci.">
        <title>Climate Clever Clovers: New Paradigm to Reduce the Environmental Footprint of Ruminants by Breeding Low Methanogenic Forages Utilizing Haplotype Variation.</title>
        <authorList>
            <person name="Kaur P."/>
            <person name="Appels R."/>
            <person name="Bayer P.E."/>
            <person name="Keeble-Gagnere G."/>
            <person name="Wang J."/>
            <person name="Hirakawa H."/>
            <person name="Shirasawa K."/>
            <person name="Vercoe P."/>
            <person name="Stefanova K."/>
            <person name="Durmic Z."/>
            <person name="Nichols P."/>
            <person name="Revell C."/>
            <person name="Isobe S.N."/>
            <person name="Edwards D."/>
            <person name="Erskine W."/>
        </authorList>
    </citation>
    <scope>NUCLEOTIDE SEQUENCE [LARGE SCALE GENOMIC DNA]</scope>
    <source>
        <strain evidence="5">cv. Daliak</strain>
    </source>
</reference>
<dbReference type="CDD" id="cd00303">
    <property type="entry name" value="retropepsin_like"/>
    <property type="match status" value="1"/>
</dbReference>
<dbReference type="EMBL" id="DF974756">
    <property type="protein sequence ID" value="GAU50394.1"/>
    <property type="molecule type" value="Genomic_DNA"/>
</dbReference>
<feature type="non-terminal residue" evidence="4">
    <location>
        <position position="1004"/>
    </location>
</feature>
<feature type="compositionally biased region" description="Acidic residues" evidence="2">
    <location>
        <begin position="50"/>
        <end position="60"/>
    </location>
</feature>
<evidence type="ECO:0000256" key="2">
    <source>
        <dbReference type="SAM" id="MobiDB-lite"/>
    </source>
</evidence>
<dbReference type="PANTHER" id="PTHR33067:SF39">
    <property type="entry name" value="TRANSCRIPTION FACTOR INTERACTOR AND REGULATOR CCHC(ZN) FAMILY"/>
    <property type="match status" value="1"/>
</dbReference>
<feature type="compositionally biased region" description="Basic and acidic residues" evidence="2">
    <location>
        <begin position="61"/>
        <end position="70"/>
    </location>
</feature>
<feature type="domain" description="Retrotransposon gag" evidence="3">
    <location>
        <begin position="142"/>
        <end position="234"/>
    </location>
</feature>
<dbReference type="InterPro" id="IPR043502">
    <property type="entry name" value="DNA/RNA_pol_sf"/>
</dbReference>
<feature type="region of interest" description="Disordered" evidence="2">
    <location>
        <begin position="38"/>
        <end position="70"/>
    </location>
</feature>
<feature type="region of interest" description="Disordered" evidence="2">
    <location>
        <begin position="355"/>
        <end position="391"/>
    </location>
</feature>
<evidence type="ECO:0000259" key="3">
    <source>
        <dbReference type="Pfam" id="PF03732"/>
    </source>
</evidence>
<keyword evidence="5" id="KW-1185">Reference proteome</keyword>
<dbReference type="Gene3D" id="3.10.10.10">
    <property type="entry name" value="HIV Type 1 Reverse Transcriptase, subunit A, domain 1"/>
    <property type="match status" value="1"/>
</dbReference>
<evidence type="ECO:0000256" key="1">
    <source>
        <dbReference type="SAM" id="Coils"/>
    </source>
</evidence>
<feature type="coiled-coil region" evidence="1">
    <location>
        <begin position="815"/>
        <end position="842"/>
    </location>
</feature>
<dbReference type="Pfam" id="PF03732">
    <property type="entry name" value="Retrotrans_gag"/>
    <property type="match status" value="1"/>
</dbReference>
<gene>
    <name evidence="4" type="ORF">TSUD_409440</name>
</gene>
<sequence>MQGRRVARQLLFDPEIEKTAKANRKAARLARLAAQDLAELATQNSSDETSSSEEEDEMAEDPPRRTMGDYCRRTDTGQISMGFQPANPVTFDIKNTVLSGLRDNQFDGSAIRDPWAHLERFYETCTMCRPEGYTDSQIKLRLFGFTLIGRAKDWLQCIPSGTITTWKELEDKFLERFFTNDMFLARRADITGFEQGESESLYEAYERFKLLLRKCPNHSLDNMEQMQMYIRGLRMQSRMLIDASAGGTIRNKNEDEVRQLVENMCMNEYRSKSEMDPKKRGIIEVDTNTALLAQIELLNKKLAAKTLAEANVSKVQDVRCDFSHGPHANGMCSPEAGTEEANYAGGYQKHDPYSNTYNPGWKDNPALKWGNQGNFSQGNSQNPPTRKPSPLEETLNKFMQMSQNNFEMMKSSVEAMKASQEASNRNHEASIRNLETQIGQVSKQVAAQSSGGFAGNTVDNPKNESCEAIGLRSRVVPSVKDAKKKNKKSEVEGEVENEWLIVDEEKVEKNEVPEEEKNENGVKGNNEGEVEKEEKLIDDDSILRRTKKQILENGDKEQVIPPYVKLSYPHLKKKKEKEDGQFKKFLELFTKLEVNIPFGAALEQMPVYAKFMKDLLSGKRKLRDDDNVALSEECSAILQQKLPPKLKDPGSFTIPCTIGNVRIGRALYDLGASINLMPLSMMKKLNCGEPKPTRMTLTLADRSVTYPYGVLEDVLVKVNDLLFPADFVILDMDEDSEVPLLLGRPFLATGRALIDVEMGELMLRFQNEQVIFNVFEAMCHQNENPQCYRVDVIDDLVQETSQSETPKLPIERVIVNSINTEEENLEKEVEECVHQLEASQSEKVKRKIEDLNVDKPSESKKEVSAPELKELPKHLKYVFLGEELMQPAIISSSLSALEEEKLMRVLRESKEALGWKISDLKGISPAYCMHKIKLEEEFKPVVQPQRRLNPTLKEVVKKEVLKLLEAGMIYPISDSSWVSPVHVVPKKGGYKERSLSVTLHGPDV</sequence>
<feature type="region of interest" description="Disordered" evidence="2">
    <location>
        <begin position="506"/>
        <end position="536"/>
    </location>
</feature>
<organism evidence="4 5">
    <name type="scientific">Trifolium subterraneum</name>
    <name type="common">Subterranean clover</name>
    <dbReference type="NCBI Taxonomy" id="3900"/>
    <lineage>
        <taxon>Eukaryota</taxon>
        <taxon>Viridiplantae</taxon>
        <taxon>Streptophyta</taxon>
        <taxon>Embryophyta</taxon>
        <taxon>Tracheophyta</taxon>
        <taxon>Spermatophyta</taxon>
        <taxon>Magnoliopsida</taxon>
        <taxon>eudicotyledons</taxon>
        <taxon>Gunneridae</taxon>
        <taxon>Pentapetalae</taxon>
        <taxon>rosids</taxon>
        <taxon>fabids</taxon>
        <taxon>Fabales</taxon>
        <taxon>Fabaceae</taxon>
        <taxon>Papilionoideae</taxon>
        <taxon>50 kb inversion clade</taxon>
        <taxon>NPAAA clade</taxon>
        <taxon>Hologalegina</taxon>
        <taxon>IRL clade</taxon>
        <taxon>Trifolieae</taxon>
        <taxon>Trifolium</taxon>
    </lineage>
</organism>
<name>A0A2Z6P1V8_TRISU</name>
<proteinExistence type="predicted"/>
<evidence type="ECO:0000313" key="5">
    <source>
        <dbReference type="Proteomes" id="UP000242715"/>
    </source>
</evidence>
<dbReference type="Proteomes" id="UP000242715">
    <property type="component" value="Unassembled WGS sequence"/>
</dbReference>
<keyword evidence="1" id="KW-0175">Coiled coil</keyword>
<dbReference type="PANTHER" id="PTHR33067">
    <property type="entry name" value="RNA-DIRECTED DNA POLYMERASE-RELATED"/>
    <property type="match status" value="1"/>
</dbReference>
<feature type="coiled-coil region" evidence="1">
    <location>
        <begin position="417"/>
        <end position="444"/>
    </location>
</feature>
<dbReference type="InterPro" id="IPR005162">
    <property type="entry name" value="Retrotrans_gag_dom"/>
</dbReference>
<dbReference type="SUPFAM" id="SSF56672">
    <property type="entry name" value="DNA/RNA polymerases"/>
    <property type="match status" value="1"/>
</dbReference>
<dbReference type="OrthoDB" id="1431505at2759"/>
<dbReference type="InterPro" id="IPR021109">
    <property type="entry name" value="Peptidase_aspartic_dom_sf"/>
</dbReference>